<name>W4K8G0_HETIT</name>
<evidence type="ECO:0000256" key="2">
    <source>
        <dbReference type="ARBA" id="ARBA00008566"/>
    </source>
</evidence>
<dbReference type="Pfam" id="PF03595">
    <property type="entry name" value="SLAC1"/>
    <property type="match status" value="1"/>
</dbReference>
<protein>
    <submittedName>
        <fullName evidence="10">C4-dicarboxylate transporter</fullName>
    </submittedName>
</protein>
<keyword evidence="5 8" id="KW-0812">Transmembrane</keyword>
<dbReference type="eggNOG" id="ENOG502QT02">
    <property type="taxonomic scope" value="Eukaryota"/>
</dbReference>
<keyword evidence="3" id="KW-0813">Transport</keyword>
<accession>W4K8G0</accession>
<evidence type="ECO:0000256" key="6">
    <source>
        <dbReference type="ARBA" id="ARBA00022989"/>
    </source>
</evidence>
<dbReference type="RefSeq" id="XP_009546001.1">
    <property type="nucleotide sequence ID" value="XM_009547706.1"/>
</dbReference>
<dbReference type="Gene3D" id="1.50.10.150">
    <property type="entry name" value="Voltage-dependent anion channel"/>
    <property type="match status" value="1"/>
</dbReference>
<keyword evidence="11" id="KW-1185">Reference proteome</keyword>
<feature type="signal peptide" evidence="9">
    <location>
        <begin position="1"/>
        <end position="23"/>
    </location>
</feature>
<sequence>MSPVWLLPVVTLIVASSSGGVLAQAIGPVSPSHALLTITFSIFLVSVGLSLALMILTIYLYRMILYRPPQDISSPFLGSTSAGDIVYAVCICIVFIMWSLATMWLVFALLSLQSVVRKTRFPFRICFWGMIFPNGVHANLTITLYRVLDVRFFRVWGAVYAVLTFAVWSIVFGQP</sequence>
<dbReference type="OrthoDB" id="1099at2759"/>
<dbReference type="PANTHER" id="PTHR31686:SF3">
    <property type="entry name" value="ACID TRANSPORT PROTEIN, PUTATIVE (AFU_ORTHOLOGUE AFUA_4G09410)-RELATED"/>
    <property type="match status" value="1"/>
</dbReference>
<gene>
    <name evidence="10" type="ORF">HETIRDRAFT_104706</name>
</gene>
<dbReference type="KEGG" id="hir:HETIRDRAFT_104706"/>
<dbReference type="InterPro" id="IPR051629">
    <property type="entry name" value="Sulfite_efflux_TDT"/>
</dbReference>
<evidence type="ECO:0000256" key="3">
    <source>
        <dbReference type="ARBA" id="ARBA00022448"/>
    </source>
</evidence>
<proteinExistence type="inferred from homology"/>
<evidence type="ECO:0000313" key="11">
    <source>
        <dbReference type="Proteomes" id="UP000030671"/>
    </source>
</evidence>
<organism evidence="10 11">
    <name type="scientific">Heterobasidion irregulare (strain TC 32-1)</name>
    <dbReference type="NCBI Taxonomy" id="747525"/>
    <lineage>
        <taxon>Eukaryota</taxon>
        <taxon>Fungi</taxon>
        <taxon>Dikarya</taxon>
        <taxon>Basidiomycota</taxon>
        <taxon>Agaricomycotina</taxon>
        <taxon>Agaricomycetes</taxon>
        <taxon>Russulales</taxon>
        <taxon>Bondarzewiaceae</taxon>
        <taxon>Heterobasidion</taxon>
        <taxon>Heterobasidion annosum species complex</taxon>
    </lineage>
</organism>
<evidence type="ECO:0000256" key="7">
    <source>
        <dbReference type="ARBA" id="ARBA00023136"/>
    </source>
</evidence>
<dbReference type="HOGENOM" id="CLU_030057_5_1_1"/>
<dbReference type="PANTHER" id="PTHR31686">
    <property type="match status" value="1"/>
</dbReference>
<keyword evidence="9" id="KW-0732">Signal</keyword>
<dbReference type="InterPro" id="IPR004695">
    <property type="entry name" value="SLAC1/Mae1/Ssu1/TehA"/>
</dbReference>
<dbReference type="AlphaFoldDB" id="W4K8G0"/>
<dbReference type="GO" id="GO:0000319">
    <property type="term" value="F:sulfite transmembrane transporter activity"/>
    <property type="evidence" value="ECO:0007669"/>
    <property type="project" value="TreeGrafter"/>
</dbReference>
<dbReference type="Proteomes" id="UP000030671">
    <property type="component" value="Unassembled WGS sequence"/>
</dbReference>
<evidence type="ECO:0000256" key="1">
    <source>
        <dbReference type="ARBA" id="ARBA00004651"/>
    </source>
</evidence>
<reference evidence="10 11" key="1">
    <citation type="journal article" date="2012" name="New Phytol.">
        <title>Insight into trade-off between wood decay and parasitism from the genome of a fungal forest pathogen.</title>
        <authorList>
            <person name="Olson A."/>
            <person name="Aerts A."/>
            <person name="Asiegbu F."/>
            <person name="Belbahri L."/>
            <person name="Bouzid O."/>
            <person name="Broberg A."/>
            <person name="Canback B."/>
            <person name="Coutinho P.M."/>
            <person name="Cullen D."/>
            <person name="Dalman K."/>
            <person name="Deflorio G."/>
            <person name="van Diepen L.T."/>
            <person name="Dunand C."/>
            <person name="Duplessis S."/>
            <person name="Durling M."/>
            <person name="Gonthier P."/>
            <person name="Grimwood J."/>
            <person name="Fossdal C.G."/>
            <person name="Hansson D."/>
            <person name="Henrissat B."/>
            <person name="Hietala A."/>
            <person name="Himmelstrand K."/>
            <person name="Hoffmeister D."/>
            <person name="Hogberg N."/>
            <person name="James T.Y."/>
            <person name="Karlsson M."/>
            <person name="Kohler A."/>
            <person name="Kues U."/>
            <person name="Lee Y.H."/>
            <person name="Lin Y.C."/>
            <person name="Lind M."/>
            <person name="Lindquist E."/>
            <person name="Lombard V."/>
            <person name="Lucas S."/>
            <person name="Lunden K."/>
            <person name="Morin E."/>
            <person name="Murat C."/>
            <person name="Park J."/>
            <person name="Raffaello T."/>
            <person name="Rouze P."/>
            <person name="Salamov A."/>
            <person name="Schmutz J."/>
            <person name="Solheim H."/>
            <person name="Stahlberg J."/>
            <person name="Velez H."/>
            <person name="de Vries R.P."/>
            <person name="Wiebenga A."/>
            <person name="Woodward S."/>
            <person name="Yakovlev I."/>
            <person name="Garbelotto M."/>
            <person name="Martin F."/>
            <person name="Grigoriev I.V."/>
            <person name="Stenlid J."/>
        </authorList>
    </citation>
    <scope>NUCLEOTIDE SEQUENCE [LARGE SCALE GENOMIC DNA]</scope>
    <source>
        <strain evidence="10 11">TC 32-1</strain>
    </source>
</reference>
<feature type="chain" id="PRO_5004844346" evidence="9">
    <location>
        <begin position="24"/>
        <end position="175"/>
    </location>
</feature>
<feature type="transmembrane region" description="Helical" evidence="8">
    <location>
        <begin position="152"/>
        <end position="172"/>
    </location>
</feature>
<comment type="subcellular location">
    <subcellularLocation>
        <location evidence="1">Cell membrane</location>
        <topology evidence="1">Multi-pass membrane protein</topology>
    </subcellularLocation>
</comment>
<evidence type="ECO:0000256" key="8">
    <source>
        <dbReference type="SAM" id="Phobius"/>
    </source>
</evidence>
<dbReference type="GO" id="GO:0005886">
    <property type="term" value="C:plasma membrane"/>
    <property type="evidence" value="ECO:0007669"/>
    <property type="project" value="UniProtKB-SubCell"/>
</dbReference>
<feature type="transmembrane region" description="Helical" evidence="8">
    <location>
        <begin position="85"/>
        <end position="109"/>
    </location>
</feature>
<keyword evidence="4" id="KW-1003">Cell membrane</keyword>
<feature type="transmembrane region" description="Helical" evidence="8">
    <location>
        <begin position="33"/>
        <end position="64"/>
    </location>
</feature>
<comment type="similarity">
    <text evidence="2">Belongs to the tellurite-resistance/dicarboxylate transporter (TDT) family.</text>
</comment>
<feature type="transmembrane region" description="Helical" evidence="8">
    <location>
        <begin position="121"/>
        <end position="140"/>
    </location>
</feature>
<dbReference type="InterPro" id="IPR038665">
    <property type="entry name" value="Voltage-dep_anion_channel_sf"/>
</dbReference>
<dbReference type="EMBL" id="KI925458">
    <property type="protein sequence ID" value="ETW81336.1"/>
    <property type="molecule type" value="Genomic_DNA"/>
</dbReference>
<evidence type="ECO:0000256" key="4">
    <source>
        <dbReference type="ARBA" id="ARBA00022475"/>
    </source>
</evidence>
<dbReference type="GeneID" id="20666026"/>
<evidence type="ECO:0000256" key="5">
    <source>
        <dbReference type="ARBA" id="ARBA00022692"/>
    </source>
</evidence>
<keyword evidence="6 8" id="KW-1133">Transmembrane helix</keyword>
<keyword evidence="7 8" id="KW-0472">Membrane</keyword>
<dbReference type="InParanoid" id="W4K8G0"/>
<evidence type="ECO:0000256" key="9">
    <source>
        <dbReference type="SAM" id="SignalP"/>
    </source>
</evidence>
<evidence type="ECO:0000313" key="10">
    <source>
        <dbReference type="EMBL" id="ETW81336.1"/>
    </source>
</evidence>